<evidence type="ECO:0000256" key="1">
    <source>
        <dbReference type="SAM" id="MobiDB-lite"/>
    </source>
</evidence>
<feature type="region of interest" description="Disordered" evidence="1">
    <location>
        <begin position="1"/>
        <end position="32"/>
    </location>
</feature>
<proteinExistence type="predicted"/>
<keyword evidence="3" id="KW-1185">Reference proteome</keyword>
<feature type="compositionally biased region" description="Low complexity" evidence="1">
    <location>
        <begin position="66"/>
        <end position="77"/>
    </location>
</feature>
<protein>
    <submittedName>
        <fullName evidence="2">Uncharacterized protein</fullName>
    </submittedName>
</protein>
<feature type="compositionally biased region" description="Low complexity" evidence="1">
    <location>
        <begin position="17"/>
        <end position="26"/>
    </location>
</feature>
<evidence type="ECO:0000313" key="2">
    <source>
        <dbReference type="EMBL" id="OCH86528.1"/>
    </source>
</evidence>
<organism evidence="2 3">
    <name type="scientific">Obba rivulosa</name>
    <dbReference type="NCBI Taxonomy" id="1052685"/>
    <lineage>
        <taxon>Eukaryota</taxon>
        <taxon>Fungi</taxon>
        <taxon>Dikarya</taxon>
        <taxon>Basidiomycota</taxon>
        <taxon>Agaricomycotina</taxon>
        <taxon>Agaricomycetes</taxon>
        <taxon>Polyporales</taxon>
        <taxon>Gelatoporiaceae</taxon>
        <taxon>Obba</taxon>
    </lineage>
</organism>
<sequence length="184" mass="19425">MSSPPHSCARAARRPRAQTQSQSPRPLLLRAGRVPPACGARARVRALTAVGACIVPANSPRDHRSPASPEPAATPARPRGDHAAIPSLTAGCFLLPQQAYPSQMMRAPAPVGPVTSPNTYTLRLIGPARHRCSPAPAIPQCRERTHCAPRAPRSVRSTQRRAVSGANPPGIAPSEPRPAHAMKN</sequence>
<reference evidence="2 3" key="1">
    <citation type="submission" date="2016-07" db="EMBL/GenBank/DDBJ databases">
        <title>Draft genome of the white-rot fungus Obba rivulosa 3A-2.</title>
        <authorList>
            <consortium name="DOE Joint Genome Institute"/>
            <person name="Miettinen O."/>
            <person name="Riley R."/>
            <person name="Acob R."/>
            <person name="Barry K."/>
            <person name="Cullen D."/>
            <person name="De Vries R."/>
            <person name="Hainaut M."/>
            <person name="Hatakka A."/>
            <person name="Henrissat B."/>
            <person name="Hilden K."/>
            <person name="Kuo R."/>
            <person name="Labutti K."/>
            <person name="Lipzen A."/>
            <person name="Makela M.R."/>
            <person name="Sandor L."/>
            <person name="Spatafora J.W."/>
            <person name="Grigoriev I.V."/>
            <person name="Hibbett D.S."/>
        </authorList>
    </citation>
    <scope>NUCLEOTIDE SEQUENCE [LARGE SCALE GENOMIC DNA]</scope>
    <source>
        <strain evidence="2 3">3A-2</strain>
    </source>
</reference>
<name>A0A8E2ALR9_9APHY</name>
<feature type="region of interest" description="Disordered" evidence="1">
    <location>
        <begin position="56"/>
        <end position="83"/>
    </location>
</feature>
<evidence type="ECO:0000313" key="3">
    <source>
        <dbReference type="Proteomes" id="UP000250043"/>
    </source>
</evidence>
<dbReference type="AlphaFoldDB" id="A0A8E2ALR9"/>
<accession>A0A8E2ALR9</accession>
<dbReference type="Proteomes" id="UP000250043">
    <property type="component" value="Unassembled WGS sequence"/>
</dbReference>
<feature type="region of interest" description="Disordered" evidence="1">
    <location>
        <begin position="145"/>
        <end position="184"/>
    </location>
</feature>
<dbReference type="EMBL" id="KV722523">
    <property type="protein sequence ID" value="OCH86528.1"/>
    <property type="molecule type" value="Genomic_DNA"/>
</dbReference>
<feature type="compositionally biased region" description="Low complexity" evidence="1">
    <location>
        <begin position="1"/>
        <end position="10"/>
    </location>
</feature>
<gene>
    <name evidence="2" type="ORF">OBBRIDRAFT_797083</name>
</gene>